<dbReference type="Proteomes" id="UP000521922">
    <property type="component" value="Unassembled WGS sequence"/>
</dbReference>
<dbReference type="PANTHER" id="PTHR33336:SF3">
    <property type="entry name" value="ABM DOMAIN-CONTAINING PROTEIN"/>
    <property type="match status" value="1"/>
</dbReference>
<dbReference type="InterPro" id="IPR011008">
    <property type="entry name" value="Dimeric_a/b-barrel"/>
</dbReference>
<dbReference type="GO" id="GO:0004497">
    <property type="term" value="F:monooxygenase activity"/>
    <property type="evidence" value="ECO:0007669"/>
    <property type="project" value="UniProtKB-KW"/>
</dbReference>
<dbReference type="GO" id="GO:0005829">
    <property type="term" value="C:cytosol"/>
    <property type="evidence" value="ECO:0007669"/>
    <property type="project" value="TreeGrafter"/>
</dbReference>
<dbReference type="PANTHER" id="PTHR33336">
    <property type="entry name" value="QUINOL MONOOXYGENASE YGIN-RELATED"/>
    <property type="match status" value="1"/>
</dbReference>
<sequence>MSTPTAPGGPDGTNTYVLVVVLRARPGRAGQVLTRLHELAEVSLAEPGCLQYRVHRDVDDPATFALYEEWQDEAAWQRHDTGAQVVELLEALTPDLADPIAVRRLLPS</sequence>
<evidence type="ECO:0000313" key="3">
    <source>
        <dbReference type="Proteomes" id="UP000521922"/>
    </source>
</evidence>
<gene>
    <name evidence="2" type="ORF">BJ968_001300</name>
</gene>
<evidence type="ECO:0000313" key="2">
    <source>
        <dbReference type="EMBL" id="NYD21760.1"/>
    </source>
</evidence>
<dbReference type="InterPro" id="IPR050744">
    <property type="entry name" value="AI-2_Isomerase_LsrG"/>
</dbReference>
<dbReference type="SUPFAM" id="SSF54909">
    <property type="entry name" value="Dimeric alpha+beta barrel"/>
    <property type="match status" value="1"/>
</dbReference>
<evidence type="ECO:0000259" key="1">
    <source>
        <dbReference type="PROSITE" id="PS51725"/>
    </source>
</evidence>
<reference evidence="2 3" key="1">
    <citation type="submission" date="2020-07" db="EMBL/GenBank/DDBJ databases">
        <title>Sequencing the genomes of 1000 actinobacteria strains.</title>
        <authorList>
            <person name="Klenk H.-P."/>
        </authorList>
    </citation>
    <scope>NUCLEOTIDE SEQUENCE [LARGE SCALE GENOMIC DNA]</scope>
    <source>
        <strain evidence="2 3">DSM 7487</strain>
    </source>
</reference>
<comment type="caution">
    <text evidence="2">The sequence shown here is derived from an EMBL/GenBank/DDBJ whole genome shotgun (WGS) entry which is preliminary data.</text>
</comment>
<organism evidence="2 3">
    <name type="scientific">Kineococcus aurantiacus</name>
    <dbReference type="NCBI Taxonomy" id="37633"/>
    <lineage>
        <taxon>Bacteria</taxon>
        <taxon>Bacillati</taxon>
        <taxon>Actinomycetota</taxon>
        <taxon>Actinomycetes</taxon>
        <taxon>Kineosporiales</taxon>
        <taxon>Kineosporiaceae</taxon>
        <taxon>Kineococcus</taxon>
    </lineage>
</organism>
<feature type="domain" description="ABM" evidence="1">
    <location>
        <begin position="16"/>
        <end position="105"/>
    </location>
</feature>
<dbReference type="EMBL" id="JACCBB010000001">
    <property type="protein sequence ID" value="NYD21760.1"/>
    <property type="molecule type" value="Genomic_DNA"/>
</dbReference>
<dbReference type="PROSITE" id="PS51725">
    <property type="entry name" value="ABM"/>
    <property type="match status" value="1"/>
</dbReference>
<protein>
    <submittedName>
        <fullName evidence="2">Quinol monooxygenase YgiN</fullName>
    </submittedName>
</protein>
<name>A0A7Y9DIN8_9ACTN</name>
<keyword evidence="3" id="KW-1185">Reference proteome</keyword>
<keyword evidence="2" id="KW-0503">Monooxygenase</keyword>
<dbReference type="Gene3D" id="3.30.70.100">
    <property type="match status" value="1"/>
</dbReference>
<dbReference type="AlphaFoldDB" id="A0A7Y9DIN8"/>
<dbReference type="RefSeq" id="WP_179750278.1">
    <property type="nucleotide sequence ID" value="NZ_BAAAGN010000005.1"/>
</dbReference>
<keyword evidence="2" id="KW-0560">Oxidoreductase</keyword>
<proteinExistence type="predicted"/>
<dbReference type="Pfam" id="PF03992">
    <property type="entry name" value="ABM"/>
    <property type="match status" value="1"/>
</dbReference>
<accession>A0A7Y9DIN8</accession>
<dbReference type="InterPro" id="IPR007138">
    <property type="entry name" value="ABM_dom"/>
</dbReference>